<reference evidence="4" key="2">
    <citation type="submission" date="2022-06" db="EMBL/GenBank/DDBJ databases">
        <authorList>
            <person name="Holder M.E."/>
            <person name="Ajami N.J."/>
            <person name="Petrosino J.F."/>
        </authorList>
    </citation>
    <scope>NUCLEOTIDE SEQUENCE</scope>
    <source>
        <strain evidence="4">RMA 8861</strain>
    </source>
</reference>
<dbReference type="SUPFAM" id="SSF63446">
    <property type="entry name" value="Type I dockerin domain"/>
    <property type="match status" value="1"/>
</dbReference>
<dbReference type="RefSeq" id="WP_083089438.1">
    <property type="nucleotide sequence ID" value="NZ_CABMIZ010000011.1"/>
</dbReference>
<evidence type="ECO:0000256" key="1">
    <source>
        <dbReference type="SAM" id="SignalP"/>
    </source>
</evidence>
<dbReference type="InterPro" id="IPR018247">
    <property type="entry name" value="EF_Hand_1_Ca_BS"/>
</dbReference>
<dbReference type="GO" id="GO:0004553">
    <property type="term" value="F:hydrolase activity, hydrolyzing O-glycosyl compounds"/>
    <property type="evidence" value="ECO:0007669"/>
    <property type="project" value="InterPro"/>
</dbReference>
<dbReference type="SUPFAM" id="SSF54001">
    <property type="entry name" value="Cysteine proteinases"/>
    <property type="match status" value="1"/>
</dbReference>
<evidence type="ECO:0000313" key="5">
    <source>
        <dbReference type="Proteomes" id="UP000280586"/>
    </source>
</evidence>
<protein>
    <submittedName>
        <fullName evidence="4">Dockerin type I domain-containing protein</fullName>
    </submittedName>
</protein>
<name>A0A9N7JL48_CLOSE</name>
<dbReference type="InterPro" id="IPR052557">
    <property type="entry name" value="CAP/Cytokinesis_protein"/>
</dbReference>
<feature type="chain" id="PRO_5040381693" evidence="1">
    <location>
        <begin position="26"/>
        <end position="490"/>
    </location>
</feature>
<organism evidence="3 5">
    <name type="scientific">Clostridium septicum</name>
    <dbReference type="NCBI Taxonomy" id="1504"/>
    <lineage>
        <taxon>Bacteria</taxon>
        <taxon>Bacillati</taxon>
        <taxon>Bacillota</taxon>
        <taxon>Clostridia</taxon>
        <taxon>Eubacteriales</taxon>
        <taxon>Clostridiaceae</taxon>
        <taxon>Clostridium</taxon>
    </lineage>
</organism>
<evidence type="ECO:0000313" key="4">
    <source>
        <dbReference type="EMBL" id="USS00437.1"/>
    </source>
</evidence>
<evidence type="ECO:0000313" key="6">
    <source>
        <dbReference type="Proteomes" id="UP001055437"/>
    </source>
</evidence>
<sequence>MIKIKNLCKLLMTTLILNLFTFSIATSAETLEVHTESVVFDDYKEISEPITAPTLYASVDGKVLIKEAIYKDLLALKPQIDLSAFTDYMGTDKNLAMNLFFDVLAEHPDIFYADNSIRCSYSTSPRDGKLRQYTLMVNYNYDNATIGKMKNELNEKVNYVMNNLIDDSYSEVKKQFIIHDYITQNCTYDSENYNKNTVPAISHTAYGALVNQVAVCDGYSKAMKLLLNKCGIECGVIISNQMAHAWNYVKIGGKYYQMDVTWDDPVPESNKLNYSYFNLSNAEMAKSHQWDQSKYPVGTSTDFDFLRKANSYNTTRVNDRIFYVDNKKLYSSNLTGGDNKTVKSDFSGSNLVGLDDNNSIYYASYVWLYPAPQPTYSVSKLSLADNSIEKVADFKGNISSLYIKDNNLNIKYSDNNVDKTKTIAIAKEEPTVKKDPKDVNGDGVVDILDLSLISTLYNKSSSDSNFNKSFDLNSDNFIDVLDMVPVSKSI</sequence>
<dbReference type="InterPro" id="IPR002931">
    <property type="entry name" value="Transglutaminase-like"/>
</dbReference>
<dbReference type="PANTHER" id="PTHR46333:SF2">
    <property type="entry name" value="CYTOKINESIS PROTEIN 3"/>
    <property type="match status" value="1"/>
</dbReference>
<dbReference type="CDD" id="cd14254">
    <property type="entry name" value="Dockerin_II"/>
    <property type="match status" value="1"/>
</dbReference>
<dbReference type="EMBL" id="CP099799">
    <property type="protein sequence ID" value="USS00437.1"/>
    <property type="molecule type" value="Genomic_DNA"/>
</dbReference>
<dbReference type="OrthoDB" id="9788327at2"/>
<gene>
    <name evidence="3" type="ORF">CP523_04990</name>
    <name evidence="4" type="ORF">NH397_13235</name>
</gene>
<keyword evidence="6" id="KW-1185">Reference proteome</keyword>
<feature type="domain" description="Transglutaminase-like" evidence="2">
    <location>
        <begin position="171"/>
        <end position="259"/>
    </location>
</feature>
<dbReference type="Gene3D" id="1.10.1330.10">
    <property type="entry name" value="Dockerin domain"/>
    <property type="match status" value="1"/>
</dbReference>
<feature type="signal peptide" evidence="1">
    <location>
        <begin position="1"/>
        <end position="25"/>
    </location>
</feature>
<dbReference type="GeneID" id="303560036"/>
<dbReference type="AlphaFoldDB" id="A0A9N7JL48"/>
<accession>A0A9N7JL48</accession>
<dbReference type="InterPro" id="IPR002105">
    <property type="entry name" value="Dockerin_1_rpt"/>
</dbReference>
<dbReference type="SMR" id="A0A9N7JL48"/>
<dbReference type="Pfam" id="PF00404">
    <property type="entry name" value="Dockerin_1"/>
    <property type="match status" value="1"/>
</dbReference>
<reference evidence="3 5" key="1">
    <citation type="submission" date="2017-09" db="EMBL/GenBank/DDBJ databases">
        <authorList>
            <person name="Thomas P."/>
            <person name="Seyboldt C."/>
        </authorList>
    </citation>
    <scope>NUCLEOTIDE SEQUENCE [LARGE SCALE GENOMIC DNA]</scope>
    <source>
        <strain evidence="3 5">DSM 7534</strain>
    </source>
</reference>
<dbReference type="GO" id="GO:0005737">
    <property type="term" value="C:cytoplasm"/>
    <property type="evidence" value="ECO:0007669"/>
    <property type="project" value="TreeGrafter"/>
</dbReference>
<dbReference type="Gene3D" id="3.10.620.30">
    <property type="match status" value="1"/>
</dbReference>
<dbReference type="Proteomes" id="UP000280586">
    <property type="component" value="Chromosome"/>
</dbReference>
<proteinExistence type="predicted"/>
<dbReference type="EMBL" id="CP023671">
    <property type="protein sequence ID" value="AYE33876.1"/>
    <property type="molecule type" value="Genomic_DNA"/>
</dbReference>
<dbReference type="KEGG" id="csep:CP523_04990"/>
<evidence type="ECO:0000259" key="2">
    <source>
        <dbReference type="Pfam" id="PF01841"/>
    </source>
</evidence>
<dbReference type="InterPro" id="IPR036439">
    <property type="entry name" value="Dockerin_dom_sf"/>
</dbReference>
<dbReference type="InterPro" id="IPR038765">
    <property type="entry name" value="Papain-like_cys_pep_sf"/>
</dbReference>
<dbReference type="PANTHER" id="PTHR46333">
    <property type="entry name" value="CYTOKINESIS PROTEIN 3"/>
    <property type="match status" value="1"/>
</dbReference>
<dbReference type="PROSITE" id="PS00018">
    <property type="entry name" value="EF_HAND_1"/>
    <property type="match status" value="2"/>
</dbReference>
<evidence type="ECO:0000313" key="3">
    <source>
        <dbReference type="EMBL" id="AYE33876.1"/>
    </source>
</evidence>
<keyword evidence="1" id="KW-0732">Signal</keyword>
<dbReference type="GO" id="GO:0000272">
    <property type="term" value="P:polysaccharide catabolic process"/>
    <property type="evidence" value="ECO:0007669"/>
    <property type="project" value="InterPro"/>
</dbReference>
<dbReference type="Pfam" id="PF01841">
    <property type="entry name" value="Transglut_core"/>
    <property type="match status" value="1"/>
</dbReference>
<dbReference type="Proteomes" id="UP001055437">
    <property type="component" value="Chromosome"/>
</dbReference>